<dbReference type="EMBL" id="JABSTV010001249">
    <property type="protein sequence ID" value="KAH7962739.1"/>
    <property type="molecule type" value="Genomic_DNA"/>
</dbReference>
<feature type="compositionally biased region" description="Basic and acidic residues" evidence="1">
    <location>
        <begin position="24"/>
        <end position="36"/>
    </location>
</feature>
<protein>
    <submittedName>
        <fullName evidence="2">Uncharacterized protein</fullName>
    </submittedName>
</protein>
<sequence length="211" mass="23389">MSRLEGPFLSSNPFLSRRRLCRLTESEKTPPTKEETQAAVSPQQPNQQHRFFTGTECFGRFDPSNASCETSIVKKRDNCHRPPTQRPPAMGYVATARPSANTSEARQELQLQKAIDADREAIVSEKLREATQQERDNAQEAASQFSISAHSRASSRSRRSGSSTISLAAVQARAQAEASEKTPPTKEETQAAVSPQQPNQQHRFFTGTECL</sequence>
<name>A0A9D4Q1M3_RHISA</name>
<dbReference type="Proteomes" id="UP000821837">
    <property type="component" value="Chromosome 3"/>
</dbReference>
<organism evidence="2 3">
    <name type="scientific">Rhipicephalus sanguineus</name>
    <name type="common">Brown dog tick</name>
    <name type="synonym">Ixodes sanguineus</name>
    <dbReference type="NCBI Taxonomy" id="34632"/>
    <lineage>
        <taxon>Eukaryota</taxon>
        <taxon>Metazoa</taxon>
        <taxon>Ecdysozoa</taxon>
        <taxon>Arthropoda</taxon>
        <taxon>Chelicerata</taxon>
        <taxon>Arachnida</taxon>
        <taxon>Acari</taxon>
        <taxon>Parasitiformes</taxon>
        <taxon>Ixodida</taxon>
        <taxon>Ixodoidea</taxon>
        <taxon>Ixodidae</taxon>
        <taxon>Rhipicephalinae</taxon>
        <taxon>Rhipicephalus</taxon>
        <taxon>Rhipicephalus</taxon>
    </lineage>
</organism>
<evidence type="ECO:0000313" key="3">
    <source>
        <dbReference type="Proteomes" id="UP000821837"/>
    </source>
</evidence>
<feature type="compositionally biased region" description="Polar residues" evidence="1">
    <location>
        <begin position="38"/>
        <end position="47"/>
    </location>
</feature>
<feature type="region of interest" description="Disordered" evidence="1">
    <location>
        <begin position="125"/>
        <end position="211"/>
    </location>
</feature>
<keyword evidence="3" id="KW-1185">Reference proteome</keyword>
<reference evidence="2" key="2">
    <citation type="submission" date="2021-09" db="EMBL/GenBank/DDBJ databases">
        <authorList>
            <person name="Jia N."/>
            <person name="Wang J."/>
            <person name="Shi W."/>
            <person name="Du L."/>
            <person name="Sun Y."/>
            <person name="Zhan W."/>
            <person name="Jiang J."/>
            <person name="Wang Q."/>
            <person name="Zhang B."/>
            <person name="Ji P."/>
            <person name="Sakyi L.B."/>
            <person name="Cui X."/>
            <person name="Yuan T."/>
            <person name="Jiang B."/>
            <person name="Yang W."/>
            <person name="Lam T.T.-Y."/>
            <person name="Chang Q."/>
            <person name="Ding S."/>
            <person name="Wang X."/>
            <person name="Zhu J."/>
            <person name="Ruan X."/>
            <person name="Zhao L."/>
            <person name="Wei J."/>
            <person name="Que T."/>
            <person name="Du C."/>
            <person name="Cheng J."/>
            <person name="Dai P."/>
            <person name="Han X."/>
            <person name="Huang E."/>
            <person name="Gao Y."/>
            <person name="Liu J."/>
            <person name="Shao H."/>
            <person name="Ye R."/>
            <person name="Li L."/>
            <person name="Wei W."/>
            <person name="Wang X."/>
            <person name="Wang C."/>
            <person name="Huo Q."/>
            <person name="Li W."/>
            <person name="Guo W."/>
            <person name="Chen H."/>
            <person name="Chen S."/>
            <person name="Zhou L."/>
            <person name="Zhou L."/>
            <person name="Ni X."/>
            <person name="Tian J."/>
            <person name="Zhou Y."/>
            <person name="Sheng Y."/>
            <person name="Liu T."/>
            <person name="Pan Y."/>
            <person name="Xia L."/>
            <person name="Li J."/>
            <person name="Zhao F."/>
            <person name="Cao W."/>
        </authorList>
    </citation>
    <scope>NUCLEOTIDE SEQUENCE</scope>
    <source>
        <strain evidence="2">Rsan-2018</strain>
        <tissue evidence="2">Larvae</tissue>
    </source>
</reference>
<feature type="compositionally biased region" description="Basic and acidic residues" evidence="1">
    <location>
        <begin position="178"/>
        <end position="189"/>
    </location>
</feature>
<feature type="compositionally biased region" description="Polar residues" evidence="1">
    <location>
        <begin position="191"/>
        <end position="203"/>
    </location>
</feature>
<comment type="caution">
    <text evidence="2">The sequence shown here is derived from an EMBL/GenBank/DDBJ whole genome shotgun (WGS) entry which is preliminary data.</text>
</comment>
<evidence type="ECO:0000256" key="1">
    <source>
        <dbReference type="SAM" id="MobiDB-lite"/>
    </source>
</evidence>
<evidence type="ECO:0000313" key="2">
    <source>
        <dbReference type="EMBL" id="KAH7962739.1"/>
    </source>
</evidence>
<feature type="compositionally biased region" description="Basic and acidic residues" evidence="1">
    <location>
        <begin position="125"/>
        <end position="138"/>
    </location>
</feature>
<feature type="region of interest" description="Disordered" evidence="1">
    <location>
        <begin position="24"/>
        <end position="47"/>
    </location>
</feature>
<reference evidence="2" key="1">
    <citation type="journal article" date="2020" name="Cell">
        <title>Large-Scale Comparative Analyses of Tick Genomes Elucidate Their Genetic Diversity and Vector Capacities.</title>
        <authorList>
            <consortium name="Tick Genome and Microbiome Consortium (TIGMIC)"/>
            <person name="Jia N."/>
            <person name="Wang J."/>
            <person name="Shi W."/>
            <person name="Du L."/>
            <person name="Sun Y."/>
            <person name="Zhan W."/>
            <person name="Jiang J.F."/>
            <person name="Wang Q."/>
            <person name="Zhang B."/>
            <person name="Ji P."/>
            <person name="Bell-Sakyi L."/>
            <person name="Cui X.M."/>
            <person name="Yuan T.T."/>
            <person name="Jiang B.G."/>
            <person name="Yang W.F."/>
            <person name="Lam T.T."/>
            <person name="Chang Q.C."/>
            <person name="Ding S.J."/>
            <person name="Wang X.J."/>
            <person name="Zhu J.G."/>
            <person name="Ruan X.D."/>
            <person name="Zhao L."/>
            <person name="Wei J.T."/>
            <person name="Ye R.Z."/>
            <person name="Que T.C."/>
            <person name="Du C.H."/>
            <person name="Zhou Y.H."/>
            <person name="Cheng J.X."/>
            <person name="Dai P.F."/>
            <person name="Guo W.B."/>
            <person name="Han X.H."/>
            <person name="Huang E.J."/>
            <person name="Li L.F."/>
            <person name="Wei W."/>
            <person name="Gao Y.C."/>
            <person name="Liu J.Z."/>
            <person name="Shao H.Z."/>
            <person name="Wang X."/>
            <person name="Wang C.C."/>
            <person name="Yang T.C."/>
            <person name="Huo Q.B."/>
            <person name="Li W."/>
            <person name="Chen H.Y."/>
            <person name="Chen S.E."/>
            <person name="Zhou L.G."/>
            <person name="Ni X.B."/>
            <person name="Tian J.H."/>
            <person name="Sheng Y."/>
            <person name="Liu T."/>
            <person name="Pan Y.S."/>
            <person name="Xia L.Y."/>
            <person name="Li J."/>
            <person name="Zhao F."/>
            <person name="Cao W.C."/>
        </authorList>
    </citation>
    <scope>NUCLEOTIDE SEQUENCE</scope>
    <source>
        <strain evidence="2">Rsan-2018</strain>
    </source>
</reference>
<accession>A0A9D4Q1M3</accession>
<proteinExistence type="predicted"/>
<gene>
    <name evidence="2" type="ORF">HPB52_017739</name>
</gene>
<feature type="compositionally biased region" description="Low complexity" evidence="1">
    <location>
        <begin position="160"/>
        <end position="177"/>
    </location>
</feature>
<dbReference type="AlphaFoldDB" id="A0A9D4Q1M3"/>